<organism evidence="1 2">
    <name type="scientific">Oesophagostomum dentatum</name>
    <name type="common">Nodular worm</name>
    <dbReference type="NCBI Taxonomy" id="61180"/>
    <lineage>
        <taxon>Eukaryota</taxon>
        <taxon>Metazoa</taxon>
        <taxon>Ecdysozoa</taxon>
        <taxon>Nematoda</taxon>
        <taxon>Chromadorea</taxon>
        <taxon>Rhabditida</taxon>
        <taxon>Rhabditina</taxon>
        <taxon>Rhabditomorpha</taxon>
        <taxon>Strongyloidea</taxon>
        <taxon>Strongylidae</taxon>
        <taxon>Oesophagostomum</taxon>
    </lineage>
</organism>
<keyword evidence="2" id="KW-1185">Reference proteome</keyword>
<name>A0A0B1T8A2_OESDE</name>
<accession>A0A0B1T8A2</accession>
<dbReference type="Gene3D" id="1.25.10.10">
    <property type="entry name" value="Leucine-rich Repeat Variant"/>
    <property type="match status" value="1"/>
</dbReference>
<dbReference type="InterPro" id="IPR016024">
    <property type="entry name" value="ARM-type_fold"/>
</dbReference>
<dbReference type="SUPFAM" id="SSF48371">
    <property type="entry name" value="ARM repeat"/>
    <property type="match status" value="1"/>
</dbReference>
<evidence type="ECO:0000313" key="1">
    <source>
        <dbReference type="EMBL" id="KHJ92381.1"/>
    </source>
</evidence>
<dbReference type="EMBL" id="KN551385">
    <property type="protein sequence ID" value="KHJ92381.1"/>
    <property type="molecule type" value="Genomic_DNA"/>
</dbReference>
<dbReference type="Proteomes" id="UP000053660">
    <property type="component" value="Unassembled WGS sequence"/>
</dbReference>
<evidence type="ECO:0000313" key="2">
    <source>
        <dbReference type="Proteomes" id="UP000053660"/>
    </source>
</evidence>
<sequence>MNKLETIDPWAVVDPQEYANKAAKDFVEQVASKEWYMRLRALDQLLALFNTYPRVAGLLNIEQISAVLVELLEKDAVMYVWIRCILIMLKIAEYMPDEFSKLIPEV</sequence>
<dbReference type="InterPro" id="IPR011989">
    <property type="entry name" value="ARM-like"/>
</dbReference>
<proteinExistence type="predicted"/>
<dbReference type="AlphaFoldDB" id="A0A0B1T8A2"/>
<protein>
    <submittedName>
        <fullName evidence="1">Uncharacterized protein</fullName>
    </submittedName>
</protein>
<dbReference type="OrthoDB" id="205662at2759"/>
<gene>
    <name evidence="1" type="ORF">OESDEN_07733</name>
</gene>
<reference evidence="1 2" key="1">
    <citation type="submission" date="2014-03" db="EMBL/GenBank/DDBJ databases">
        <title>Draft genome of the hookworm Oesophagostomum dentatum.</title>
        <authorList>
            <person name="Mitreva M."/>
        </authorList>
    </citation>
    <scope>NUCLEOTIDE SEQUENCE [LARGE SCALE GENOMIC DNA]</scope>
    <source>
        <strain evidence="1 2">OD-Hann</strain>
    </source>
</reference>